<dbReference type="RefSeq" id="WP_154529443.1">
    <property type="nucleotide sequence ID" value="NZ_VUNH01000011.1"/>
</dbReference>
<dbReference type="Pfam" id="PF00535">
    <property type="entry name" value="Glycos_transf_2"/>
    <property type="match status" value="1"/>
</dbReference>
<keyword evidence="3" id="KW-0808">Transferase</keyword>
<gene>
    <name evidence="3" type="ORF">FYJ74_09995</name>
</gene>
<feature type="transmembrane region" description="Helical" evidence="1">
    <location>
        <begin position="228"/>
        <end position="250"/>
    </location>
</feature>
<proteinExistence type="predicted"/>
<evidence type="ECO:0000256" key="1">
    <source>
        <dbReference type="SAM" id="Phobius"/>
    </source>
</evidence>
<keyword evidence="1" id="KW-1133">Transmembrane helix</keyword>
<dbReference type="Gene3D" id="3.90.550.10">
    <property type="entry name" value="Spore Coat Polysaccharide Biosynthesis Protein SpsA, Chain A"/>
    <property type="match status" value="1"/>
</dbReference>
<protein>
    <submittedName>
        <fullName evidence="3">Glycosyltransferase</fullName>
    </submittedName>
</protein>
<dbReference type="InterPro" id="IPR029044">
    <property type="entry name" value="Nucleotide-diphossugar_trans"/>
</dbReference>
<keyword evidence="1" id="KW-0812">Transmembrane</keyword>
<dbReference type="InterPro" id="IPR001173">
    <property type="entry name" value="Glyco_trans_2-like"/>
</dbReference>
<reference evidence="3 4" key="1">
    <citation type="submission" date="2019-08" db="EMBL/GenBank/DDBJ databases">
        <title>In-depth cultivation of the pig gut microbiome towards novel bacterial diversity and tailored functional studies.</title>
        <authorList>
            <person name="Wylensek D."/>
            <person name="Hitch T.C.A."/>
            <person name="Clavel T."/>
        </authorList>
    </citation>
    <scope>NUCLEOTIDE SEQUENCE [LARGE SCALE GENOMIC DNA]</scope>
    <source>
        <strain evidence="3 4">SM-530-WT-4B</strain>
    </source>
</reference>
<feature type="domain" description="Glycosyltransferase 2-like" evidence="2">
    <location>
        <begin position="5"/>
        <end position="160"/>
    </location>
</feature>
<feature type="transmembrane region" description="Helical" evidence="1">
    <location>
        <begin position="262"/>
        <end position="285"/>
    </location>
</feature>
<organism evidence="3 4">
    <name type="scientific">Pyramidobacter porci</name>
    <dbReference type="NCBI Taxonomy" id="2605789"/>
    <lineage>
        <taxon>Bacteria</taxon>
        <taxon>Thermotogati</taxon>
        <taxon>Synergistota</taxon>
        <taxon>Synergistia</taxon>
        <taxon>Synergistales</taxon>
        <taxon>Dethiosulfovibrionaceae</taxon>
        <taxon>Pyramidobacter</taxon>
    </lineage>
</organism>
<dbReference type="Proteomes" id="UP000473699">
    <property type="component" value="Unassembled WGS sequence"/>
</dbReference>
<dbReference type="GO" id="GO:0016740">
    <property type="term" value="F:transferase activity"/>
    <property type="evidence" value="ECO:0007669"/>
    <property type="project" value="UniProtKB-KW"/>
</dbReference>
<evidence type="ECO:0000259" key="2">
    <source>
        <dbReference type="Pfam" id="PF00535"/>
    </source>
</evidence>
<name>A0A6L5YFG6_9BACT</name>
<dbReference type="EMBL" id="VUNH01000011">
    <property type="protein sequence ID" value="MST56362.1"/>
    <property type="molecule type" value="Genomic_DNA"/>
</dbReference>
<dbReference type="AlphaFoldDB" id="A0A6L5YFG6"/>
<dbReference type="SUPFAM" id="SSF53448">
    <property type="entry name" value="Nucleotide-diphospho-sugar transferases"/>
    <property type="match status" value="1"/>
</dbReference>
<comment type="caution">
    <text evidence="3">The sequence shown here is derived from an EMBL/GenBank/DDBJ whole genome shotgun (WGS) entry which is preliminary data.</text>
</comment>
<keyword evidence="1" id="KW-0472">Membrane</keyword>
<dbReference type="CDD" id="cd04179">
    <property type="entry name" value="DPM_DPG-synthase_like"/>
    <property type="match status" value="1"/>
</dbReference>
<keyword evidence="4" id="KW-1185">Reference proteome</keyword>
<sequence>MEIIVAIPCYNEELTIRKVVLDFRKELPEARIVVMNNLSTDKTAFLAHEAGAEVTDVPRQGKGAVIRELFRSYEADVYVLVDGDDTYPAEAVRKLISAVVDEHMDMAVGDRLSNGTYYKENKRGFHDFGNNLVRWLVNFCFKSHLTDIMTGYRAFSRRFVKNMPLLYDGFQVETELTISALDRKFFIKEIPIAYRDRPAGSFSKLNTFRDGFRVLRTIVTTLRDYQPLLFFGSFALVLFLLGLAAGLPVLVEYARTAFVSHVPLAILSVALMIISGLTAVCGLILNTMVTHNRQNNELTIIQSNDRSR</sequence>
<evidence type="ECO:0000313" key="3">
    <source>
        <dbReference type="EMBL" id="MST56362.1"/>
    </source>
</evidence>
<dbReference type="InterPro" id="IPR050256">
    <property type="entry name" value="Glycosyltransferase_2"/>
</dbReference>
<accession>A0A6L5YFG6</accession>
<dbReference type="PANTHER" id="PTHR48090">
    <property type="entry name" value="UNDECAPRENYL-PHOSPHATE 4-DEOXY-4-FORMAMIDO-L-ARABINOSE TRANSFERASE-RELATED"/>
    <property type="match status" value="1"/>
</dbReference>
<evidence type="ECO:0000313" key="4">
    <source>
        <dbReference type="Proteomes" id="UP000473699"/>
    </source>
</evidence>
<dbReference type="PANTHER" id="PTHR48090:SF7">
    <property type="entry name" value="RFBJ PROTEIN"/>
    <property type="match status" value="1"/>
</dbReference>